<dbReference type="AlphaFoldDB" id="A0A5J4NSN1"/>
<dbReference type="Proteomes" id="UP000324629">
    <property type="component" value="Unassembled WGS sequence"/>
</dbReference>
<protein>
    <submittedName>
        <fullName evidence="1">Uncharacterized protein</fullName>
    </submittedName>
</protein>
<gene>
    <name evidence="1" type="ORF">DEA37_0004255</name>
</gene>
<name>A0A5J4NSN1_9TREM</name>
<proteinExistence type="predicted"/>
<reference evidence="1 2" key="1">
    <citation type="journal article" date="2019" name="Gigascience">
        <title>Whole-genome sequence of the oriental lung fluke Paragonimus westermani.</title>
        <authorList>
            <person name="Oey H."/>
            <person name="Zakrzewski M."/>
            <person name="Narain K."/>
            <person name="Devi K.R."/>
            <person name="Agatsuma T."/>
            <person name="Nawaratna S."/>
            <person name="Gobert G.N."/>
            <person name="Jones M.K."/>
            <person name="Ragan M.A."/>
            <person name="McManus D.P."/>
            <person name="Krause L."/>
        </authorList>
    </citation>
    <scope>NUCLEOTIDE SEQUENCE [LARGE SCALE GENOMIC DNA]</scope>
    <source>
        <strain evidence="1 2">IND2009</strain>
    </source>
</reference>
<accession>A0A5J4NSN1</accession>
<organism evidence="1 2">
    <name type="scientific">Paragonimus westermani</name>
    <dbReference type="NCBI Taxonomy" id="34504"/>
    <lineage>
        <taxon>Eukaryota</taxon>
        <taxon>Metazoa</taxon>
        <taxon>Spiralia</taxon>
        <taxon>Lophotrochozoa</taxon>
        <taxon>Platyhelminthes</taxon>
        <taxon>Trematoda</taxon>
        <taxon>Digenea</taxon>
        <taxon>Plagiorchiida</taxon>
        <taxon>Troglotremata</taxon>
        <taxon>Troglotrematidae</taxon>
        <taxon>Paragonimus</taxon>
    </lineage>
</organism>
<comment type="caution">
    <text evidence="1">The sequence shown here is derived from an EMBL/GenBank/DDBJ whole genome shotgun (WGS) entry which is preliminary data.</text>
</comment>
<dbReference type="EMBL" id="QNGE01001086">
    <property type="protein sequence ID" value="KAA3678489.1"/>
    <property type="molecule type" value="Genomic_DNA"/>
</dbReference>
<sequence length="239" mass="26967">MYQDTRITFVLVAIAEEVCSVYNGVLVQSYARSCYLLQVADCALIWMDTSGRSTEAASISHAEETIRRIVEWQNVIMRHLHSRDLLNPVQLFSLADFLGQLASWCQRLSETCVELCVFCRNNNAPYELYTTHKCFTRPVGRQFLKADCLLILLNCGSLLSSGDNLPDSPDIRNAKESKIASDVSLARSLGSSPALSAVAQVLAGTYINTQVWFIQRSKVFRLCLRSLLQWLLLLLRIKR</sequence>
<evidence type="ECO:0000313" key="2">
    <source>
        <dbReference type="Proteomes" id="UP000324629"/>
    </source>
</evidence>
<evidence type="ECO:0000313" key="1">
    <source>
        <dbReference type="EMBL" id="KAA3678489.1"/>
    </source>
</evidence>
<keyword evidence="2" id="KW-1185">Reference proteome</keyword>